<dbReference type="GO" id="GO:0006826">
    <property type="term" value="P:iron ion transport"/>
    <property type="evidence" value="ECO:0007669"/>
    <property type="project" value="UniProtKB-KW"/>
</dbReference>
<dbReference type="InterPro" id="IPR011662">
    <property type="entry name" value="Secretin/TonB_short_N"/>
</dbReference>
<dbReference type="Pfam" id="PF07660">
    <property type="entry name" value="STN"/>
    <property type="match status" value="1"/>
</dbReference>
<dbReference type="EMBL" id="LLXS01000038">
    <property type="protein sequence ID" value="KRG40113.1"/>
    <property type="molecule type" value="Genomic_DNA"/>
</dbReference>
<feature type="domain" description="Secretin/TonB short N-terminal" evidence="12">
    <location>
        <begin position="48"/>
        <end position="100"/>
    </location>
</feature>
<evidence type="ECO:0000256" key="9">
    <source>
        <dbReference type="ARBA" id="ARBA00023237"/>
    </source>
</evidence>
<name>A0A0R0AFG1_9GAMM</name>
<dbReference type="SUPFAM" id="SSF56935">
    <property type="entry name" value="Porins"/>
    <property type="match status" value="1"/>
</dbReference>
<keyword evidence="5 10" id="KW-0812">Transmembrane</keyword>
<evidence type="ECO:0000256" key="5">
    <source>
        <dbReference type="ARBA" id="ARBA00022692"/>
    </source>
</evidence>
<keyword evidence="14" id="KW-1185">Reference proteome</keyword>
<keyword evidence="3 10" id="KW-1134">Transmembrane beta strand</keyword>
<dbReference type="Gene3D" id="2.40.170.20">
    <property type="entry name" value="TonB-dependent receptor, beta-barrel domain"/>
    <property type="match status" value="1"/>
</dbReference>
<evidence type="ECO:0000256" key="11">
    <source>
        <dbReference type="RuleBase" id="RU003357"/>
    </source>
</evidence>
<dbReference type="InterPro" id="IPR037066">
    <property type="entry name" value="Plug_dom_sf"/>
</dbReference>
<evidence type="ECO:0000256" key="8">
    <source>
        <dbReference type="ARBA" id="ARBA00023136"/>
    </source>
</evidence>
<dbReference type="InterPro" id="IPR012910">
    <property type="entry name" value="Plug_dom"/>
</dbReference>
<comment type="similarity">
    <text evidence="10 11">Belongs to the TonB-dependent receptor family.</text>
</comment>
<keyword evidence="8 10" id="KW-0472">Membrane</keyword>
<evidence type="ECO:0000313" key="13">
    <source>
        <dbReference type="EMBL" id="KRG40113.1"/>
    </source>
</evidence>
<gene>
    <name evidence="13" type="ORF">ARC78_13025</name>
</gene>
<evidence type="ECO:0000259" key="12">
    <source>
        <dbReference type="SMART" id="SM00965"/>
    </source>
</evidence>
<dbReference type="Pfam" id="PF07715">
    <property type="entry name" value="Plug"/>
    <property type="match status" value="1"/>
</dbReference>
<evidence type="ECO:0000313" key="14">
    <source>
        <dbReference type="Proteomes" id="UP000050836"/>
    </source>
</evidence>
<keyword evidence="6" id="KW-0408">Iron</keyword>
<keyword evidence="4" id="KW-0410">Iron transport</keyword>
<evidence type="ECO:0000256" key="10">
    <source>
        <dbReference type="PROSITE-ProRule" id="PRU01360"/>
    </source>
</evidence>
<protein>
    <recommendedName>
        <fullName evidence="12">Secretin/TonB short N-terminal domain-containing protein</fullName>
    </recommendedName>
</protein>
<dbReference type="InterPro" id="IPR036942">
    <property type="entry name" value="Beta-barrel_TonB_sf"/>
</dbReference>
<dbReference type="Gene3D" id="3.55.50.30">
    <property type="match status" value="1"/>
</dbReference>
<comment type="subcellular location">
    <subcellularLocation>
        <location evidence="1 10">Cell outer membrane</location>
        <topology evidence="1 10">Multi-pass membrane protein</topology>
    </subcellularLocation>
</comment>
<dbReference type="Pfam" id="PF00593">
    <property type="entry name" value="TonB_dep_Rec_b-barrel"/>
    <property type="match status" value="1"/>
</dbReference>
<evidence type="ECO:0000256" key="3">
    <source>
        <dbReference type="ARBA" id="ARBA00022452"/>
    </source>
</evidence>
<dbReference type="Proteomes" id="UP000050836">
    <property type="component" value="Unassembled WGS sequence"/>
</dbReference>
<dbReference type="InterPro" id="IPR000531">
    <property type="entry name" value="Beta-barrel_TonB"/>
</dbReference>
<evidence type="ECO:0000256" key="7">
    <source>
        <dbReference type="ARBA" id="ARBA00023077"/>
    </source>
</evidence>
<comment type="caution">
    <text evidence="13">The sequence shown here is derived from an EMBL/GenBank/DDBJ whole genome shotgun (WGS) entry which is preliminary data.</text>
</comment>
<proteinExistence type="inferred from homology"/>
<accession>A0A0R0AFG1</accession>
<keyword evidence="7 11" id="KW-0798">TonB box</keyword>
<dbReference type="PANTHER" id="PTHR47234">
    <property type="match status" value="1"/>
</dbReference>
<dbReference type="GO" id="GO:0009279">
    <property type="term" value="C:cell outer membrane"/>
    <property type="evidence" value="ECO:0007669"/>
    <property type="project" value="UniProtKB-SubCell"/>
</dbReference>
<keyword evidence="9 10" id="KW-0998">Cell outer membrane</keyword>
<evidence type="ECO:0000256" key="1">
    <source>
        <dbReference type="ARBA" id="ARBA00004571"/>
    </source>
</evidence>
<dbReference type="RefSeq" id="WP_054659321.1">
    <property type="nucleotide sequence ID" value="NZ_BAZI01000169.1"/>
</dbReference>
<dbReference type="Gene3D" id="2.170.130.10">
    <property type="entry name" value="TonB-dependent receptor, plug domain"/>
    <property type="match status" value="1"/>
</dbReference>
<dbReference type="SMART" id="SM00965">
    <property type="entry name" value="STN"/>
    <property type="match status" value="1"/>
</dbReference>
<evidence type="ECO:0000256" key="6">
    <source>
        <dbReference type="ARBA" id="ARBA00023004"/>
    </source>
</evidence>
<dbReference type="PROSITE" id="PS52016">
    <property type="entry name" value="TONB_DEPENDENT_REC_3"/>
    <property type="match status" value="1"/>
</dbReference>
<sequence length="1037" mass="112636">MLAGTGTAAFAQEQVAAPVAVEAASRELDIPAQPLSSALEAFAQQTGLQIVYGTGATASNERSAAVVGRYTPAQALEQLLAPTGLDHRFINDNTVTVRPRRAAGEGVATADRAGAETLETINVTGTYLKNIDPASPLIVIDSQLIESRGYASIEDVLRNLPQNFSNRTGSSRALGELEYGSTYGDGQSLLGSSGANLRGLGSRSTLILVDGRRRAASAQGQGAYTDISSIPVSQIERIEVLSDGASAIYGSDAVAGVINIVLKQSYDGTTAQLRHENSSNGADVSRLDLAHTFGFKSGHLTAAIGRERTSPADVNQLIHVGPGGRGDLTDLGGVNGRTRNKGQPGVVYESEDYGIGYHFMGEVIGVIPGGQNGTALDPDSLLPYDPATAPTTYERGRIGAKVDNTHARFSGEHRINEDLRLSYGMSYVRQLNKESWSPTLFDFNLFEHGYNVYVPEANPYNSFGRDVLVGYSFAREFSDMRLSEDQKQTNIDAHVGIDGKLPFAKGWDYELTFSAGREKGRTDALADLTGSMGMDGYERTQAVLQGLNVFGDGRDEAVVAQNRKLLESLVERYAYNFQSRSNVVDALTRGELFSLPAGKIEAAFGAQYREQKFAHESNLGERLLVESDGTSKALFTEIGIPLLKDQPFAKLLSLTVAARHERFQQNGKNALRDSSYGLGQLGGFDIDAMTGTVNNGGDDLTGTGTHVSRGFSRTSPLARLSWKPLEQLRVRATWGESFLVPQAQQQFGQLTLADYTGRLMFGGVPLPEGVSQVVALTGPNVNLKPQVATTSTYGFDWTPDFASGLQLSATYNQTKFDNYIGDPLSGLTLSQVFSNLENMPEGMFTTGENGVLLWDNRAVNFLGRRSRSIDTAASYYFGNDWGDWRVEFNAVRTLELSARSLPSLPTLTYSDSELGPSKWAGDLFVGWEDNSWFASLGAHYSAAHRVLYPLSATANDYNDFTPNENPRTRSASYTTFDAQVGYRKLQREGWLGGVTARLGVQNMFDRAYPFVDNINGFVSNRVNIRGRVLYFDIKKEF</sequence>
<organism evidence="13 14">
    <name type="scientific">Stenotrophomonas pictorum JCM 9942</name>
    <dbReference type="NCBI Taxonomy" id="1236960"/>
    <lineage>
        <taxon>Bacteria</taxon>
        <taxon>Pseudomonadati</taxon>
        <taxon>Pseudomonadota</taxon>
        <taxon>Gammaproteobacteria</taxon>
        <taxon>Lysobacterales</taxon>
        <taxon>Lysobacteraceae</taxon>
        <taxon>Stenotrophomonas</taxon>
    </lineage>
</organism>
<dbReference type="PANTHER" id="PTHR47234:SF1">
    <property type="entry name" value="TONB-DEPENDENT RECEPTOR"/>
    <property type="match status" value="1"/>
</dbReference>
<dbReference type="InterPro" id="IPR039426">
    <property type="entry name" value="TonB-dep_rcpt-like"/>
</dbReference>
<reference evidence="13 14" key="1">
    <citation type="submission" date="2015-10" db="EMBL/GenBank/DDBJ databases">
        <title>Genome sequencing and analysis of members of genus Stenotrophomonas.</title>
        <authorList>
            <person name="Patil P.P."/>
            <person name="Midha S."/>
            <person name="Patil P.B."/>
        </authorList>
    </citation>
    <scope>NUCLEOTIDE SEQUENCE [LARGE SCALE GENOMIC DNA]</scope>
    <source>
        <strain evidence="13 14">JCM 9942</strain>
    </source>
</reference>
<keyword evidence="4" id="KW-0406">Ion transport</keyword>
<dbReference type="AlphaFoldDB" id="A0A0R0AFG1"/>
<keyword evidence="2 10" id="KW-0813">Transport</keyword>
<evidence type="ECO:0000256" key="4">
    <source>
        <dbReference type="ARBA" id="ARBA00022496"/>
    </source>
</evidence>
<evidence type="ECO:0000256" key="2">
    <source>
        <dbReference type="ARBA" id="ARBA00022448"/>
    </source>
</evidence>